<sequence>MKKTFTLLVLAMAISSAIAQTVKIGTTSYNSITEAIDAAQDGDVIYITGVHTESINIGKSITLRGADPSIDIIQAAATPASDGTGARVIGAGEGDFDITIENLSIRNGNAPDTDNGGGINADKITGLLRLKNLIIENNYTAKNGGGVSLAGSNVDIVECAILNNNSALDGGGFIAVPNNGAAINCTVNIKRSLIDGNTGRNGGGLYINGNQGYGNDYTIDVNVENSIVSNNEASSASSGAGGGAVWCKVAQWTTNAGGDGTSGNINLSFVHATIYNNTHAALVKGGLRFTGTTGYTTNLSAFNSIIVSADDLSVKAINFANANLTNMVNCIIGGLEAAATANTVIDDAAKNNAKGKTSTFAGLATSLTDEGGNVNVLTIGNGNNNAVDYCTAATGIALPTTDARNFSRDVTPDAGAFELNGVATNVGQVPVLDVTISPNPATDFFNVIGTSQVRTVNIYSLGGVLVKSVSNTNHVDVSTFTNGVYLVQLVGENGEAIKKLVVK</sequence>
<evidence type="ECO:0000313" key="4">
    <source>
        <dbReference type="Proteomes" id="UP000605676"/>
    </source>
</evidence>
<dbReference type="SUPFAM" id="SSF51126">
    <property type="entry name" value="Pectin lyase-like"/>
    <property type="match status" value="1"/>
</dbReference>
<organism evidence="3 4">
    <name type="scientific">Carboxylicivirga marina</name>
    <dbReference type="NCBI Taxonomy" id="2800988"/>
    <lineage>
        <taxon>Bacteria</taxon>
        <taxon>Pseudomonadati</taxon>
        <taxon>Bacteroidota</taxon>
        <taxon>Bacteroidia</taxon>
        <taxon>Marinilabiliales</taxon>
        <taxon>Marinilabiliaceae</taxon>
        <taxon>Carboxylicivirga</taxon>
    </lineage>
</organism>
<dbReference type="InterPro" id="IPR012334">
    <property type="entry name" value="Pectin_lyas_fold"/>
</dbReference>
<keyword evidence="4" id="KW-1185">Reference proteome</keyword>
<accession>A0ABS1HEV2</accession>
<dbReference type="InterPro" id="IPR006626">
    <property type="entry name" value="PbH1"/>
</dbReference>
<feature type="domain" description="Secretion system C-terminal sorting" evidence="2">
    <location>
        <begin position="436"/>
        <end position="502"/>
    </location>
</feature>
<dbReference type="Pfam" id="PF18962">
    <property type="entry name" value="Por_Secre_tail"/>
    <property type="match status" value="1"/>
</dbReference>
<dbReference type="InterPro" id="IPR026444">
    <property type="entry name" value="Secre_tail"/>
</dbReference>
<name>A0ABS1HEV2_9BACT</name>
<evidence type="ECO:0000259" key="2">
    <source>
        <dbReference type="Pfam" id="PF18962"/>
    </source>
</evidence>
<dbReference type="Proteomes" id="UP000605676">
    <property type="component" value="Unassembled WGS sequence"/>
</dbReference>
<protein>
    <submittedName>
        <fullName evidence="3">T9SS type A sorting domain-containing protein</fullName>
    </submittedName>
</protein>
<evidence type="ECO:0000256" key="1">
    <source>
        <dbReference type="SAM" id="SignalP"/>
    </source>
</evidence>
<proteinExistence type="predicted"/>
<gene>
    <name evidence="3" type="ORF">JIV24_02550</name>
</gene>
<dbReference type="Gene3D" id="2.160.20.10">
    <property type="entry name" value="Single-stranded right-handed beta-helix, Pectin lyase-like"/>
    <property type="match status" value="1"/>
</dbReference>
<reference evidence="3 4" key="1">
    <citation type="submission" date="2021-01" db="EMBL/GenBank/DDBJ databases">
        <title>Carboxyliciviraga sp.nov., isolated from coastal sediments.</title>
        <authorList>
            <person name="Lu D."/>
            <person name="Zhang T."/>
        </authorList>
    </citation>
    <scope>NUCLEOTIDE SEQUENCE [LARGE SCALE GENOMIC DNA]</scope>
    <source>
        <strain evidence="3 4">N1Y132</strain>
    </source>
</reference>
<keyword evidence="1" id="KW-0732">Signal</keyword>
<dbReference type="NCBIfam" id="TIGR04183">
    <property type="entry name" value="Por_Secre_tail"/>
    <property type="match status" value="1"/>
</dbReference>
<dbReference type="SMART" id="SM00710">
    <property type="entry name" value="PbH1"/>
    <property type="match status" value="5"/>
</dbReference>
<feature type="signal peptide" evidence="1">
    <location>
        <begin position="1"/>
        <end position="19"/>
    </location>
</feature>
<dbReference type="RefSeq" id="WP_200463437.1">
    <property type="nucleotide sequence ID" value="NZ_JAENRR010000004.1"/>
</dbReference>
<feature type="chain" id="PRO_5046777352" evidence="1">
    <location>
        <begin position="20"/>
        <end position="503"/>
    </location>
</feature>
<evidence type="ECO:0000313" key="3">
    <source>
        <dbReference type="EMBL" id="MBK3516204.1"/>
    </source>
</evidence>
<dbReference type="InterPro" id="IPR011050">
    <property type="entry name" value="Pectin_lyase_fold/virulence"/>
</dbReference>
<dbReference type="EMBL" id="JAENRR010000004">
    <property type="protein sequence ID" value="MBK3516204.1"/>
    <property type="molecule type" value="Genomic_DNA"/>
</dbReference>
<comment type="caution">
    <text evidence="3">The sequence shown here is derived from an EMBL/GenBank/DDBJ whole genome shotgun (WGS) entry which is preliminary data.</text>
</comment>